<dbReference type="Proteomes" id="UP000029846">
    <property type="component" value="Unassembled WGS sequence"/>
</dbReference>
<sequence length="268" mass="30320">MARDQRIHADIGADRAGVDVDDPGRNQLSSLALPQDTDKNPADREIDPGFTHQPPVVNDPAQKARQHQTQGKFGVEAGAIIVRTIKIGHPGAKPLRIEKLIDPHQHMVIADRIPRRPADEKLWPTTFLPTQHRSLSASNKQAESDIWIFFNSRQGIIFLPGSPINRQHRIRIRQRFQRIVAEDVTQGIGIPLSATQYRLLPPGCLVAGSLCPHPPGLAPFLARKATEKLPGRRRNTLLREQRPHPRLHIPKRRSPKFQRFLDRQSRHP</sequence>
<evidence type="ECO:0000313" key="2">
    <source>
        <dbReference type="EMBL" id="KGJ06269.1"/>
    </source>
</evidence>
<name>A0A099F6Z6_9RHOB</name>
<dbReference type="AlphaFoldDB" id="A0A099F6Z6"/>
<reference evidence="2 3" key="2">
    <citation type="submission" date="2014-10" db="EMBL/GenBank/DDBJ databases">
        <title>Paracoccus sanguinis sp. nov., isolated from clinical specimens of New York State patients.</title>
        <authorList>
            <person name="Mingle L.A."/>
            <person name="Cole J.A."/>
            <person name="Lapierre P."/>
            <person name="Musser K.A."/>
        </authorList>
    </citation>
    <scope>NUCLEOTIDE SEQUENCE [LARGE SCALE GENOMIC DNA]</scope>
    <source>
        <strain evidence="2 3">JCM 14014</strain>
    </source>
</reference>
<gene>
    <name evidence="2" type="ORF">IT41_03685</name>
</gene>
<organism evidence="2 3">
    <name type="scientific">Paracoccus halophilus</name>
    <dbReference type="NCBI Taxonomy" id="376733"/>
    <lineage>
        <taxon>Bacteria</taxon>
        <taxon>Pseudomonadati</taxon>
        <taxon>Pseudomonadota</taxon>
        <taxon>Alphaproteobacteria</taxon>
        <taxon>Rhodobacterales</taxon>
        <taxon>Paracoccaceae</taxon>
        <taxon>Paracoccus</taxon>
    </lineage>
</organism>
<feature type="region of interest" description="Disordered" evidence="1">
    <location>
        <begin position="1"/>
        <end position="58"/>
    </location>
</feature>
<evidence type="ECO:0000313" key="3">
    <source>
        <dbReference type="Proteomes" id="UP000029846"/>
    </source>
</evidence>
<dbReference type="EMBL" id="JRKN01000003">
    <property type="protein sequence ID" value="KGJ06269.1"/>
    <property type="molecule type" value="Genomic_DNA"/>
</dbReference>
<feature type="compositionally biased region" description="Basic and acidic residues" evidence="1">
    <location>
        <begin position="259"/>
        <end position="268"/>
    </location>
</feature>
<comment type="caution">
    <text evidence="2">The sequence shown here is derived from an EMBL/GenBank/DDBJ whole genome shotgun (WGS) entry which is preliminary data.</text>
</comment>
<keyword evidence="3" id="KW-1185">Reference proteome</keyword>
<feature type="compositionally biased region" description="Basic residues" evidence="1">
    <location>
        <begin position="244"/>
        <end position="256"/>
    </location>
</feature>
<proteinExistence type="predicted"/>
<reference evidence="2 3" key="1">
    <citation type="submission" date="2014-09" db="EMBL/GenBank/DDBJ databases">
        <authorList>
            <person name="McGinnis J.M."/>
            <person name="Wolfgang W.J."/>
        </authorList>
    </citation>
    <scope>NUCLEOTIDE SEQUENCE [LARGE SCALE GENOMIC DNA]</scope>
    <source>
        <strain evidence="2 3">JCM 14014</strain>
    </source>
</reference>
<feature type="region of interest" description="Disordered" evidence="1">
    <location>
        <begin position="231"/>
        <end position="268"/>
    </location>
</feature>
<feature type="compositionally biased region" description="Basic and acidic residues" evidence="1">
    <location>
        <begin position="36"/>
        <end position="47"/>
    </location>
</feature>
<evidence type="ECO:0000256" key="1">
    <source>
        <dbReference type="SAM" id="MobiDB-lite"/>
    </source>
</evidence>
<accession>A0A099F6Z6</accession>
<feature type="compositionally biased region" description="Basic and acidic residues" evidence="1">
    <location>
        <begin position="1"/>
        <end position="24"/>
    </location>
</feature>
<protein>
    <submittedName>
        <fullName evidence="2">Uncharacterized protein</fullName>
    </submittedName>
</protein>